<evidence type="ECO:0000313" key="5">
    <source>
        <dbReference type="Proteomes" id="UP001160390"/>
    </source>
</evidence>
<comment type="caution">
    <text evidence="4">The sequence shown here is derived from an EMBL/GenBank/DDBJ whole genome shotgun (WGS) entry which is preliminary data.</text>
</comment>
<keyword evidence="5" id="KW-1185">Reference proteome</keyword>
<evidence type="ECO:0000256" key="2">
    <source>
        <dbReference type="ARBA" id="ARBA00022737"/>
    </source>
</evidence>
<dbReference type="PANTHER" id="PTHR19918">
    <property type="entry name" value="CELL DIVISION CYCLE 20 CDC20 FIZZY -RELATED"/>
    <property type="match status" value="1"/>
</dbReference>
<feature type="region of interest" description="Disordered" evidence="3">
    <location>
        <begin position="28"/>
        <end position="212"/>
    </location>
</feature>
<dbReference type="AlphaFoldDB" id="A0AA35Q5W4"/>
<feature type="compositionally biased region" description="Polar residues" evidence="3">
    <location>
        <begin position="195"/>
        <end position="208"/>
    </location>
</feature>
<evidence type="ECO:0000256" key="3">
    <source>
        <dbReference type="SAM" id="MobiDB-lite"/>
    </source>
</evidence>
<dbReference type="Proteomes" id="UP001160390">
    <property type="component" value="Unassembled WGS sequence"/>
</dbReference>
<feature type="compositionally biased region" description="Polar residues" evidence="3">
    <location>
        <begin position="34"/>
        <end position="54"/>
    </location>
</feature>
<dbReference type="GO" id="GO:0010997">
    <property type="term" value="F:anaphase-promoting complex binding"/>
    <property type="evidence" value="ECO:0007669"/>
    <property type="project" value="InterPro"/>
</dbReference>
<feature type="compositionally biased region" description="Polar residues" evidence="3">
    <location>
        <begin position="558"/>
        <end position="581"/>
    </location>
</feature>
<dbReference type="GO" id="GO:0005680">
    <property type="term" value="C:anaphase-promoting complex"/>
    <property type="evidence" value="ECO:0007669"/>
    <property type="project" value="TreeGrafter"/>
</dbReference>
<accession>A0AA35Q5W4</accession>
<dbReference type="SUPFAM" id="SSF50978">
    <property type="entry name" value="WD40 repeat-like"/>
    <property type="match status" value="1"/>
</dbReference>
<name>A0AA35Q5W4_9HYPO</name>
<dbReference type="InterPro" id="IPR015943">
    <property type="entry name" value="WD40/YVTN_repeat-like_dom_sf"/>
</dbReference>
<dbReference type="Pfam" id="PF00400">
    <property type="entry name" value="WD40"/>
    <property type="match status" value="1"/>
</dbReference>
<proteinExistence type="predicted"/>
<gene>
    <name evidence="4" type="ORF">CCHLO57077_00003649</name>
</gene>
<dbReference type="GO" id="GO:0031145">
    <property type="term" value="P:anaphase-promoting complex-dependent catabolic process"/>
    <property type="evidence" value="ECO:0007669"/>
    <property type="project" value="TreeGrafter"/>
</dbReference>
<dbReference type="EMBL" id="CABFNP030001284">
    <property type="protein sequence ID" value="CAI6097143.1"/>
    <property type="molecule type" value="Genomic_DNA"/>
</dbReference>
<dbReference type="InterPro" id="IPR001680">
    <property type="entry name" value="WD40_rpt"/>
</dbReference>
<keyword evidence="1" id="KW-0853">WD repeat</keyword>
<feature type="compositionally biased region" description="Polar residues" evidence="3">
    <location>
        <begin position="130"/>
        <end position="143"/>
    </location>
</feature>
<dbReference type="InterPro" id="IPR033010">
    <property type="entry name" value="Cdc20/Fizzy"/>
</dbReference>
<dbReference type="GO" id="GO:1990757">
    <property type="term" value="F:ubiquitin ligase activator activity"/>
    <property type="evidence" value="ECO:0007669"/>
    <property type="project" value="TreeGrafter"/>
</dbReference>
<organism evidence="4 5">
    <name type="scientific">Clonostachys chloroleuca</name>
    <dbReference type="NCBI Taxonomy" id="1926264"/>
    <lineage>
        <taxon>Eukaryota</taxon>
        <taxon>Fungi</taxon>
        <taxon>Dikarya</taxon>
        <taxon>Ascomycota</taxon>
        <taxon>Pezizomycotina</taxon>
        <taxon>Sordariomycetes</taxon>
        <taxon>Hypocreomycetidae</taxon>
        <taxon>Hypocreales</taxon>
        <taxon>Bionectriaceae</taxon>
        <taxon>Clonostachys</taxon>
    </lineage>
</organism>
<reference evidence="4" key="1">
    <citation type="submission" date="2023-01" db="EMBL/GenBank/DDBJ databases">
        <authorList>
            <person name="Piombo E."/>
        </authorList>
    </citation>
    <scope>NUCLEOTIDE SEQUENCE</scope>
</reference>
<dbReference type="InterPro" id="IPR036322">
    <property type="entry name" value="WD40_repeat_dom_sf"/>
</dbReference>
<sequence length="767" mass="83282">MSSFLSYVHETPRRRIQNEPHYFKFRKSSKENQHLQSPGDSGYSSNECSPNRSSPPRKARPLFALDGPVSFDNTPVLASAEPSGFEDNNRLSPGLKADDSSISTSRSGATCSIKQGLPCTPKSRKKQAPLLNQSRRTHSSLTNRADRFVPIRDAHSPLSEKYQTTKPSHDLSASEKLLRGQEASHDPFFSRRESNSQSSNVPRVTSPSAPRLDQPAVISVRMLVFDDEEPRQASEGILSSVNTVIRTGIAVDDGHGRVLRSGTHAQLFNASFTSANVTRGEASEKYQGCIASALEIDRVRRVLDFSPKQTVLDAPMLRDDFYCSILAYSPSCQTLAIGLRNTLYTWTEKLGGVPSQSARQDGSWITSVGFSSTEGRKNILAIGRSNGSLILKSMCDSLPRFEVQHPCGVACVSWRPSSTLRPSSNPINPGGTTSTKDLVVGDQAGTLFYYMVEWPLGWEVTRDTWPGNMVLIAKISIHNQQICGLAWSTNGKLFASGGNDDLCCLFDVDTILGERVNRNREPFQDGTQALPSNTNLEPGSQTSRGNGEEDVTHKAESSESSLATDPSTEIQTRRTSPSTVRNFGPGVERHCWPHGAAVKAIAFCPWREGLVATGGGSNDQCINFFHTSSGAALATITVSAQVTSLTWSTSKREIAATFGYTQPEHPFRIAVFSWPSCKQVAAVSWDRGMRALYAIPYPNTSGGRGSSANNRLSQGGCLVVASSDKTVKFHEVWSNEGKSTVGGAGTLGSSDILESLEGIDKEGDTIR</sequence>
<evidence type="ECO:0000313" key="4">
    <source>
        <dbReference type="EMBL" id="CAI6097143.1"/>
    </source>
</evidence>
<dbReference type="Gene3D" id="2.130.10.10">
    <property type="entry name" value="YVTN repeat-like/Quinoprotein amine dehydrogenase"/>
    <property type="match status" value="2"/>
</dbReference>
<feature type="compositionally biased region" description="Polar residues" evidence="3">
    <location>
        <begin position="100"/>
        <end position="113"/>
    </location>
</feature>
<feature type="compositionally biased region" description="Basic and acidic residues" evidence="3">
    <location>
        <begin position="144"/>
        <end position="155"/>
    </location>
</feature>
<dbReference type="SMART" id="SM00320">
    <property type="entry name" value="WD40"/>
    <property type="match status" value="4"/>
</dbReference>
<feature type="compositionally biased region" description="Polar residues" evidence="3">
    <location>
        <begin position="525"/>
        <end position="545"/>
    </location>
</feature>
<evidence type="ECO:0000256" key="1">
    <source>
        <dbReference type="ARBA" id="ARBA00022574"/>
    </source>
</evidence>
<feature type="compositionally biased region" description="Basic and acidic residues" evidence="3">
    <location>
        <begin position="546"/>
        <end position="557"/>
    </location>
</feature>
<feature type="region of interest" description="Disordered" evidence="3">
    <location>
        <begin position="519"/>
        <end position="583"/>
    </location>
</feature>
<keyword evidence="2" id="KW-0677">Repeat</keyword>
<dbReference type="PANTHER" id="PTHR19918:SF5">
    <property type="entry name" value="MEIOSIS-SPECIFIC APC_C ACTIVATOR PROTEIN AMA1"/>
    <property type="match status" value="1"/>
</dbReference>
<dbReference type="GO" id="GO:1905786">
    <property type="term" value="P:positive regulation of anaphase-promoting complex-dependent catabolic process"/>
    <property type="evidence" value="ECO:0007669"/>
    <property type="project" value="TreeGrafter"/>
</dbReference>
<protein>
    <submittedName>
        <fullName evidence="4">Uncharacterized protein</fullName>
    </submittedName>
</protein>
<feature type="compositionally biased region" description="Basic and acidic residues" evidence="3">
    <location>
        <begin position="167"/>
        <end position="194"/>
    </location>
</feature>